<comment type="caution">
    <text evidence="8">The sequence shown here is derived from an EMBL/GenBank/DDBJ whole genome shotgun (WGS) entry which is preliminary data.</text>
</comment>
<comment type="catalytic activity">
    <reaction evidence="2">
        <text>GTP + ATP = guanosine 3'-diphosphate 5'-triphosphate + AMP</text>
        <dbReference type="Rhea" id="RHEA:22088"/>
        <dbReference type="ChEBI" id="CHEBI:30616"/>
        <dbReference type="ChEBI" id="CHEBI:37565"/>
        <dbReference type="ChEBI" id="CHEBI:142410"/>
        <dbReference type="ChEBI" id="CHEBI:456215"/>
        <dbReference type="EC" id="2.7.6.5"/>
    </reaction>
</comment>
<dbReference type="InterPro" id="IPR045600">
    <property type="entry name" value="RelA/SpoT_AH_RIS"/>
</dbReference>
<dbReference type="PROSITE" id="PS51671">
    <property type="entry name" value="ACT"/>
    <property type="match status" value="1"/>
</dbReference>
<dbReference type="CDD" id="cd04876">
    <property type="entry name" value="ACT_RelA-SpoT"/>
    <property type="match status" value="1"/>
</dbReference>
<accession>A0A543CVQ5</accession>
<dbReference type="SUPFAM" id="SSF81271">
    <property type="entry name" value="TGS-like"/>
    <property type="match status" value="1"/>
</dbReference>
<comment type="similarity">
    <text evidence="3">Belongs to the relA/spoT family.</text>
</comment>
<dbReference type="GO" id="GO:0008728">
    <property type="term" value="F:GTP diphosphokinase activity"/>
    <property type="evidence" value="ECO:0007669"/>
    <property type="project" value="UniProtKB-EC"/>
</dbReference>
<comment type="function">
    <text evidence="3">In eubacteria ppGpp (guanosine 3'-diphosphate 5'-diphosphate) is a mediator of the stringent response that coordinates a variety of cellular activities in response to changes in nutritional abundance.</text>
</comment>
<gene>
    <name evidence="8" type="ORF">FB559_6934</name>
</gene>
<dbReference type="InterPro" id="IPR003607">
    <property type="entry name" value="HD/PDEase_dom"/>
</dbReference>
<name>A0A543CVQ5_9ACTN</name>
<dbReference type="SUPFAM" id="SSF81301">
    <property type="entry name" value="Nucleotidyltransferase"/>
    <property type="match status" value="1"/>
</dbReference>
<dbReference type="GO" id="GO:0015970">
    <property type="term" value="P:guanosine tetraphosphate biosynthetic process"/>
    <property type="evidence" value="ECO:0007669"/>
    <property type="project" value="UniProtKB-UniPathway"/>
</dbReference>
<dbReference type="InterPro" id="IPR004811">
    <property type="entry name" value="RelA/Spo_fam"/>
</dbReference>
<dbReference type="InterPro" id="IPR033655">
    <property type="entry name" value="TGS_RelA/SpoT"/>
</dbReference>
<dbReference type="FunFam" id="3.10.20.30:FF:000002">
    <property type="entry name" value="GTP pyrophosphokinase (RelA/SpoT)"/>
    <property type="match status" value="1"/>
</dbReference>
<evidence type="ECO:0000259" key="6">
    <source>
        <dbReference type="PROSITE" id="PS51831"/>
    </source>
</evidence>
<protein>
    <submittedName>
        <fullName evidence="8">GTP pyrophosphokinase</fullName>
    </submittedName>
</protein>
<evidence type="ECO:0000313" key="8">
    <source>
        <dbReference type="EMBL" id="TQM01186.1"/>
    </source>
</evidence>
<keyword evidence="8" id="KW-0418">Kinase</keyword>
<dbReference type="Gene3D" id="3.30.460.10">
    <property type="entry name" value="Beta Polymerase, domain 2"/>
    <property type="match status" value="1"/>
</dbReference>
<reference evidence="8 9" key="1">
    <citation type="submission" date="2019-06" db="EMBL/GenBank/DDBJ databases">
        <title>Sequencing the genomes of 1000 actinobacteria strains.</title>
        <authorList>
            <person name="Klenk H.-P."/>
        </authorList>
    </citation>
    <scope>NUCLEOTIDE SEQUENCE [LARGE SCALE GENOMIC DNA]</scope>
    <source>
        <strain evidence="8 9">DSM 102200</strain>
    </source>
</reference>
<dbReference type="CDD" id="cd01668">
    <property type="entry name" value="TGS_RSH"/>
    <property type="match status" value="1"/>
</dbReference>
<evidence type="ECO:0000256" key="4">
    <source>
        <dbReference type="SAM" id="MobiDB-lite"/>
    </source>
</evidence>
<feature type="region of interest" description="Disordered" evidence="4">
    <location>
        <begin position="1"/>
        <end position="60"/>
    </location>
</feature>
<dbReference type="Pfam" id="PF19296">
    <property type="entry name" value="RelA_AH_RIS"/>
    <property type="match status" value="1"/>
</dbReference>
<dbReference type="PROSITE" id="PS51880">
    <property type="entry name" value="TGS"/>
    <property type="match status" value="1"/>
</dbReference>
<dbReference type="Pfam" id="PF13328">
    <property type="entry name" value="HD_4"/>
    <property type="match status" value="1"/>
</dbReference>
<dbReference type="InterPro" id="IPR012676">
    <property type="entry name" value="TGS-like"/>
</dbReference>
<evidence type="ECO:0000256" key="1">
    <source>
        <dbReference type="ARBA" id="ARBA00004976"/>
    </source>
</evidence>
<evidence type="ECO:0000256" key="2">
    <source>
        <dbReference type="ARBA" id="ARBA00048244"/>
    </source>
</evidence>
<dbReference type="PANTHER" id="PTHR21262:SF31">
    <property type="entry name" value="GTP PYROPHOSPHOKINASE"/>
    <property type="match status" value="1"/>
</dbReference>
<dbReference type="GO" id="GO:0005886">
    <property type="term" value="C:plasma membrane"/>
    <property type="evidence" value="ECO:0007669"/>
    <property type="project" value="TreeGrafter"/>
</dbReference>
<dbReference type="SMART" id="SM00954">
    <property type="entry name" value="RelA_SpoT"/>
    <property type="match status" value="1"/>
</dbReference>
<dbReference type="InterPro" id="IPR006674">
    <property type="entry name" value="HD_domain"/>
</dbReference>
<dbReference type="InterPro" id="IPR002912">
    <property type="entry name" value="ACT_dom"/>
</dbReference>
<dbReference type="CDD" id="cd00077">
    <property type="entry name" value="HDc"/>
    <property type="match status" value="1"/>
</dbReference>
<dbReference type="Gene3D" id="3.30.70.260">
    <property type="match status" value="1"/>
</dbReference>
<proteinExistence type="inferred from homology"/>
<dbReference type="GO" id="GO:0016301">
    <property type="term" value="F:kinase activity"/>
    <property type="evidence" value="ECO:0007669"/>
    <property type="project" value="UniProtKB-KW"/>
</dbReference>
<dbReference type="Pfam" id="PF02824">
    <property type="entry name" value="TGS"/>
    <property type="match status" value="1"/>
</dbReference>
<dbReference type="AlphaFoldDB" id="A0A543CVQ5"/>
<dbReference type="Pfam" id="PF13291">
    <property type="entry name" value="ACT_4"/>
    <property type="match status" value="1"/>
</dbReference>
<keyword evidence="8" id="KW-0808">Transferase</keyword>
<dbReference type="EMBL" id="VFOZ01000001">
    <property type="protein sequence ID" value="TQM01186.1"/>
    <property type="molecule type" value="Genomic_DNA"/>
</dbReference>
<dbReference type="PANTHER" id="PTHR21262">
    <property type="entry name" value="GUANOSINE-3',5'-BIS DIPHOSPHATE 3'-PYROPHOSPHOHYDROLASE"/>
    <property type="match status" value="1"/>
</dbReference>
<dbReference type="SMART" id="SM00471">
    <property type="entry name" value="HDc"/>
    <property type="match status" value="1"/>
</dbReference>
<feature type="domain" description="HD" evidence="6">
    <location>
        <begin position="119"/>
        <end position="216"/>
    </location>
</feature>
<dbReference type="NCBIfam" id="TIGR00691">
    <property type="entry name" value="spoT_relA"/>
    <property type="match status" value="1"/>
</dbReference>
<dbReference type="Gene3D" id="3.10.20.30">
    <property type="match status" value="1"/>
</dbReference>
<dbReference type="UniPathway" id="UPA00908">
    <property type="reaction ID" value="UER00884"/>
</dbReference>
<dbReference type="FunFam" id="3.30.460.10:FF:000001">
    <property type="entry name" value="GTP pyrophosphokinase RelA"/>
    <property type="match status" value="1"/>
</dbReference>
<evidence type="ECO:0000313" key="9">
    <source>
        <dbReference type="Proteomes" id="UP000316096"/>
    </source>
</evidence>
<keyword evidence="9" id="KW-1185">Reference proteome</keyword>
<comment type="pathway">
    <text evidence="1">Purine metabolism; ppGpp biosynthesis; ppGpp from GTP: step 1/2.</text>
</comment>
<dbReference type="InterPro" id="IPR007685">
    <property type="entry name" value="RelA_SpoT"/>
</dbReference>
<dbReference type="InterPro" id="IPR004095">
    <property type="entry name" value="TGS"/>
</dbReference>
<dbReference type="SUPFAM" id="SSF55021">
    <property type="entry name" value="ACT-like"/>
    <property type="match status" value="1"/>
</dbReference>
<dbReference type="InterPro" id="IPR045865">
    <property type="entry name" value="ACT-like_dom_sf"/>
</dbReference>
<dbReference type="FunFam" id="1.10.3210.10:FF:000001">
    <property type="entry name" value="GTP pyrophosphokinase RelA"/>
    <property type="match status" value="1"/>
</dbReference>
<dbReference type="Gene3D" id="1.10.3210.10">
    <property type="entry name" value="Hypothetical protein af1432"/>
    <property type="match status" value="1"/>
</dbReference>
<dbReference type="SUPFAM" id="SSF109604">
    <property type="entry name" value="HD-domain/PDEase-like"/>
    <property type="match status" value="1"/>
</dbReference>
<feature type="domain" description="ACT" evidence="5">
    <location>
        <begin position="725"/>
        <end position="799"/>
    </location>
</feature>
<evidence type="ECO:0000256" key="3">
    <source>
        <dbReference type="RuleBase" id="RU003847"/>
    </source>
</evidence>
<feature type="domain" description="TGS" evidence="7">
    <location>
        <begin position="462"/>
        <end position="525"/>
    </location>
</feature>
<dbReference type="InterPro" id="IPR043519">
    <property type="entry name" value="NT_sf"/>
</dbReference>
<dbReference type="PROSITE" id="PS51831">
    <property type="entry name" value="HD"/>
    <property type="match status" value="1"/>
</dbReference>
<dbReference type="Proteomes" id="UP000316096">
    <property type="component" value="Unassembled WGS sequence"/>
</dbReference>
<dbReference type="Pfam" id="PF04607">
    <property type="entry name" value="RelA_SpoT"/>
    <property type="match status" value="1"/>
</dbReference>
<organism evidence="8 9">
    <name type="scientific">Actinoallomurus bryophytorum</name>
    <dbReference type="NCBI Taxonomy" id="1490222"/>
    <lineage>
        <taxon>Bacteria</taxon>
        <taxon>Bacillati</taxon>
        <taxon>Actinomycetota</taxon>
        <taxon>Actinomycetes</taxon>
        <taxon>Streptosporangiales</taxon>
        <taxon>Thermomonosporaceae</taxon>
        <taxon>Actinoallomurus</taxon>
    </lineage>
</organism>
<feature type="compositionally biased region" description="Low complexity" evidence="4">
    <location>
        <begin position="47"/>
        <end position="57"/>
    </location>
</feature>
<dbReference type="CDD" id="cd05399">
    <property type="entry name" value="NT_Rel-Spo_like"/>
    <property type="match status" value="1"/>
</dbReference>
<sequence>MPGEVVSTDNAASDAVSDVELTPHITPQTLPAPDSTDASAPDEGDRTPSGPAAPSAARVRRRLSRLGAQRGPIMNPVLEPLIKTLRNTHPKADVRLVERAYDVAAHHHREQKRKSGDPYITHPLAVATILAELGMNTETLCAALLHDTVEDTTYTLDQLRGDFGDVIAALVDGVTKLDKVKYGEAAEAETVRKMVVAMSRDIRVLVIKLADRLHNMRTLRYLPRHKQERKARETLEIFAPLAHRLGMNTLKWELEDLAFQTLYPKRFDEIARLVSERAPRRDVYLQDVIQHVSKDLREAKLKATVKGRPKHYYSIYQKMIARELSFEDIYDLVGIRVLVDTVRDCYAALGTIHARWNPVPGRFKDYIAMPKFNMYQSLHTTVIGPEGKPVELQIRTRAMHNRAEYGIAAHWKYKEETVGDGGGTPAGAGKAGDMAWLRQLLDWQRETTDPAEFLESLRFDLSVSEVFVFTPKGQVLALPQGATPVDFAYAIHTEVGNRTIGARVNGRLVPLESTLDNGDTVEIFTSKSPDAGPSRDWLHFVKSARARNKIKHWFSKERRESAIEQGKESLARAMRKQNLPLQRMLSGEALLTLAHDMHYADVSALYAAIGESHVSAQNIVRKLVDVLGGDTAEDLAETAIPTRKRRSRPAGDPGVVVAGDPDVWVRLSRCCTPVPGDEIVGFVTRGNGVSVHRVDCVNVTNLQTQPDRMVDVKWSPGEDSVFLVAIQVEALDRPRLLSDITRVLSDQHVNILSASVATNRDRVAVSRFSFEMGDPKHLGHVLKAVRSVDGVYDVYRVTS</sequence>
<evidence type="ECO:0000259" key="5">
    <source>
        <dbReference type="PROSITE" id="PS51671"/>
    </source>
</evidence>
<evidence type="ECO:0000259" key="7">
    <source>
        <dbReference type="PROSITE" id="PS51880"/>
    </source>
</evidence>
<dbReference type="InterPro" id="IPR012675">
    <property type="entry name" value="Beta-grasp_dom_sf"/>
</dbReference>